<keyword evidence="2" id="KW-0238">DNA-binding</keyword>
<dbReference type="InterPro" id="IPR013096">
    <property type="entry name" value="Cupin_2"/>
</dbReference>
<keyword evidence="1" id="KW-0805">Transcription regulation</keyword>
<name>A0A7K1Y045_9SPHI</name>
<dbReference type="EMBL" id="WVHS01000003">
    <property type="protein sequence ID" value="MXV16369.1"/>
    <property type="molecule type" value="Genomic_DNA"/>
</dbReference>
<evidence type="ECO:0000313" key="6">
    <source>
        <dbReference type="Proteomes" id="UP000451233"/>
    </source>
</evidence>
<keyword evidence="3" id="KW-0804">Transcription</keyword>
<evidence type="ECO:0000313" key="5">
    <source>
        <dbReference type="EMBL" id="MXV16369.1"/>
    </source>
</evidence>
<dbReference type="InterPro" id="IPR009057">
    <property type="entry name" value="Homeodomain-like_sf"/>
</dbReference>
<dbReference type="AlphaFoldDB" id="A0A7K1Y045"/>
<evidence type="ECO:0000256" key="2">
    <source>
        <dbReference type="ARBA" id="ARBA00023125"/>
    </source>
</evidence>
<sequence>MKNIIQKSVIPDSKTFVIRELNEPHFDPTFHLHPEYQLSYVTKGEGTRFIGDSVKSFGPGDMVLTGPNLPHVWRNDHAYFEKKNNLSTTVIVMYFHHDFLGELTHQKEELETITRLFHKSERGLEITGETHAIISKMMKELLTMSGVDSIVQLLKLLDVLANSNDCHAVTHNHSDSLNTEAETDRMNKVYGYIMKNFRQKIVLEDVAAVANMTRTSFCRYFKSRVNKSYSDFLKEIRVEYACKLLKEDKMNINLIGCECGFQSPSNFHKQFKKVMGKQPLHYKNEYMKAQLEPY</sequence>
<dbReference type="SMART" id="SM00342">
    <property type="entry name" value="HTH_ARAC"/>
    <property type="match status" value="1"/>
</dbReference>
<comment type="caution">
    <text evidence="5">The sequence shown here is derived from an EMBL/GenBank/DDBJ whole genome shotgun (WGS) entry which is preliminary data.</text>
</comment>
<dbReference type="Pfam" id="PF12833">
    <property type="entry name" value="HTH_18"/>
    <property type="match status" value="1"/>
</dbReference>
<reference evidence="5 6" key="1">
    <citation type="submission" date="2019-11" db="EMBL/GenBank/DDBJ databases">
        <title>Pedobacter sp. HMF7056 Genome sequencing and assembly.</title>
        <authorList>
            <person name="Kang H."/>
            <person name="Kim H."/>
            <person name="Joh K."/>
        </authorList>
    </citation>
    <scope>NUCLEOTIDE SEQUENCE [LARGE SCALE GENOMIC DNA]</scope>
    <source>
        <strain evidence="5 6">HMF7056</strain>
    </source>
</reference>
<dbReference type="RefSeq" id="WP_160907370.1">
    <property type="nucleotide sequence ID" value="NZ_WVHS01000003.1"/>
</dbReference>
<evidence type="ECO:0000256" key="3">
    <source>
        <dbReference type="ARBA" id="ARBA00023163"/>
    </source>
</evidence>
<protein>
    <submittedName>
        <fullName evidence="5">Helix-turn-helix domain-containing protein</fullName>
    </submittedName>
</protein>
<evidence type="ECO:0000259" key="4">
    <source>
        <dbReference type="PROSITE" id="PS01124"/>
    </source>
</evidence>
<dbReference type="InterPro" id="IPR018060">
    <property type="entry name" value="HTH_AraC"/>
</dbReference>
<dbReference type="InterPro" id="IPR011051">
    <property type="entry name" value="RmlC_Cupin_sf"/>
</dbReference>
<feature type="domain" description="HTH araC/xylS-type" evidence="4">
    <location>
        <begin position="187"/>
        <end position="285"/>
    </location>
</feature>
<dbReference type="InterPro" id="IPR014710">
    <property type="entry name" value="RmlC-like_jellyroll"/>
</dbReference>
<dbReference type="Gene3D" id="2.60.120.10">
    <property type="entry name" value="Jelly Rolls"/>
    <property type="match status" value="1"/>
</dbReference>
<accession>A0A7K1Y045</accession>
<dbReference type="PANTHER" id="PTHR43280:SF34">
    <property type="entry name" value="ARAC-FAMILY TRANSCRIPTIONAL REGULATOR"/>
    <property type="match status" value="1"/>
</dbReference>
<organism evidence="5 6">
    <name type="scientific">Hufsiella ginkgonis</name>
    <dbReference type="NCBI Taxonomy" id="2695274"/>
    <lineage>
        <taxon>Bacteria</taxon>
        <taxon>Pseudomonadati</taxon>
        <taxon>Bacteroidota</taxon>
        <taxon>Sphingobacteriia</taxon>
        <taxon>Sphingobacteriales</taxon>
        <taxon>Sphingobacteriaceae</taxon>
        <taxon>Hufsiella</taxon>
    </lineage>
</organism>
<dbReference type="CDD" id="cd06976">
    <property type="entry name" value="cupin_MtlR-like_N"/>
    <property type="match status" value="1"/>
</dbReference>
<dbReference type="PROSITE" id="PS01124">
    <property type="entry name" value="HTH_ARAC_FAMILY_2"/>
    <property type="match status" value="1"/>
</dbReference>
<gene>
    <name evidence="5" type="ORF">GS398_13730</name>
</gene>
<dbReference type="GO" id="GO:0043565">
    <property type="term" value="F:sequence-specific DNA binding"/>
    <property type="evidence" value="ECO:0007669"/>
    <property type="project" value="InterPro"/>
</dbReference>
<dbReference type="SUPFAM" id="SSF46689">
    <property type="entry name" value="Homeodomain-like"/>
    <property type="match status" value="2"/>
</dbReference>
<evidence type="ECO:0000256" key="1">
    <source>
        <dbReference type="ARBA" id="ARBA00023015"/>
    </source>
</evidence>
<dbReference type="PANTHER" id="PTHR43280">
    <property type="entry name" value="ARAC-FAMILY TRANSCRIPTIONAL REGULATOR"/>
    <property type="match status" value="1"/>
</dbReference>
<dbReference type="Pfam" id="PF07883">
    <property type="entry name" value="Cupin_2"/>
    <property type="match status" value="1"/>
</dbReference>
<proteinExistence type="predicted"/>
<dbReference type="GO" id="GO:0003700">
    <property type="term" value="F:DNA-binding transcription factor activity"/>
    <property type="evidence" value="ECO:0007669"/>
    <property type="project" value="InterPro"/>
</dbReference>
<dbReference type="Gene3D" id="1.10.10.60">
    <property type="entry name" value="Homeodomain-like"/>
    <property type="match status" value="2"/>
</dbReference>
<dbReference type="SUPFAM" id="SSF51182">
    <property type="entry name" value="RmlC-like cupins"/>
    <property type="match status" value="1"/>
</dbReference>
<dbReference type="Proteomes" id="UP000451233">
    <property type="component" value="Unassembled WGS sequence"/>
</dbReference>
<keyword evidence="6" id="KW-1185">Reference proteome</keyword>